<dbReference type="InterPro" id="IPR045760">
    <property type="entry name" value="DAP_DH_C"/>
</dbReference>
<evidence type="ECO:0000256" key="2">
    <source>
        <dbReference type="ARBA" id="ARBA00023002"/>
    </source>
</evidence>
<reference evidence="5 6" key="1">
    <citation type="journal article" date="2019" name="Emerg. Microbes Infect.">
        <title>Comprehensive subspecies identification of 175 nontuberculous mycobacteria species based on 7547 genomic profiles.</title>
        <authorList>
            <person name="Matsumoto Y."/>
            <person name="Kinjo T."/>
            <person name="Motooka D."/>
            <person name="Nabeya D."/>
            <person name="Jung N."/>
            <person name="Uechi K."/>
            <person name="Horii T."/>
            <person name="Iida T."/>
            <person name="Fujita J."/>
            <person name="Nakamura S."/>
        </authorList>
    </citation>
    <scope>NUCLEOTIDE SEQUENCE [LARGE SCALE GENOMIC DNA]</scope>
    <source>
        <strain evidence="5 6">JCM 30396</strain>
    </source>
</reference>
<dbReference type="AlphaFoldDB" id="A0A7I7T8Y1"/>
<keyword evidence="6" id="KW-1185">Reference proteome</keyword>
<dbReference type="InterPro" id="IPR000846">
    <property type="entry name" value="DapB_N"/>
</dbReference>
<protein>
    <recommendedName>
        <fullName evidence="7">Dihydrodipicolinate reductase</fullName>
    </recommendedName>
</protein>
<dbReference type="SUPFAM" id="SSF51735">
    <property type="entry name" value="NAD(P)-binding Rossmann-fold domains"/>
    <property type="match status" value="1"/>
</dbReference>
<gene>
    <name evidence="5" type="ORF">MHEL_39570</name>
</gene>
<organism evidence="5 6">
    <name type="scientific">Mycolicibacterium helvum</name>
    <dbReference type="NCBI Taxonomy" id="1534349"/>
    <lineage>
        <taxon>Bacteria</taxon>
        <taxon>Bacillati</taxon>
        <taxon>Actinomycetota</taxon>
        <taxon>Actinomycetes</taxon>
        <taxon>Mycobacteriales</taxon>
        <taxon>Mycobacteriaceae</taxon>
        <taxon>Mycolicibacterium</taxon>
    </lineage>
</organism>
<keyword evidence="1" id="KW-0521">NADP</keyword>
<proteinExistence type="predicted"/>
<keyword evidence="2" id="KW-0560">Oxidoreductase</keyword>
<dbReference type="CDD" id="cd24146">
    <property type="entry name" value="nat-AmDH_N_like"/>
    <property type="match status" value="1"/>
</dbReference>
<sequence>MTLKVIQWATGSIGSASLECIIEHADLELVGCYVHSDAKVGKDVGELIGREPIGVLATNSIDEIVAMEADAVMYSPLVPRRKEVIALLKSGKNVVTPLGWFYPDQTEMDIMEPICIESGVSLHGTGMDPGAITEVLPLILSAMTSGVTFVRGEEISDIRGYASVDVVRDIMLFGATPEVAKNGPMMDLMDAGYRQSLMMITDTLGLPRESLRIERTLDVAVATQEIDTPIGIIAPGLVAGEKFYWDAYVGDHHAARVGVTWLMGEEHMDPDWNFGELGERFDIEVRGLPDTVLAITSWHPVDMEQAMTRNPGIFATAAHVVNAIPYVCAAEPGIRTSVDLPMVAGRAHRKLLQG</sequence>
<evidence type="ECO:0000256" key="1">
    <source>
        <dbReference type="ARBA" id="ARBA00022857"/>
    </source>
</evidence>
<dbReference type="Proteomes" id="UP000467148">
    <property type="component" value="Chromosome"/>
</dbReference>
<dbReference type="KEGG" id="mhev:MHEL_39570"/>
<dbReference type="EMBL" id="AP022596">
    <property type="protein sequence ID" value="BBY65714.1"/>
    <property type="molecule type" value="Genomic_DNA"/>
</dbReference>
<feature type="domain" description="Dihydrodipicolinate reductase N-terminal" evidence="3">
    <location>
        <begin position="9"/>
        <end position="72"/>
    </location>
</feature>
<evidence type="ECO:0000259" key="3">
    <source>
        <dbReference type="Pfam" id="PF01113"/>
    </source>
</evidence>
<accession>A0A7I7T8Y1</accession>
<feature type="domain" description="2,4-diaminopentanoate dehydrogenase C-terminal" evidence="4">
    <location>
        <begin position="136"/>
        <end position="344"/>
    </location>
</feature>
<dbReference type="Gene3D" id="3.40.50.720">
    <property type="entry name" value="NAD(P)-binding Rossmann-like Domain"/>
    <property type="match status" value="1"/>
</dbReference>
<evidence type="ECO:0000313" key="5">
    <source>
        <dbReference type="EMBL" id="BBY65714.1"/>
    </source>
</evidence>
<dbReference type="Pfam" id="PF01113">
    <property type="entry name" value="DapB_N"/>
    <property type="match status" value="1"/>
</dbReference>
<dbReference type="RefSeq" id="WP_163749752.1">
    <property type="nucleotide sequence ID" value="NZ_AP022596.1"/>
</dbReference>
<evidence type="ECO:0000259" key="4">
    <source>
        <dbReference type="Pfam" id="PF19328"/>
    </source>
</evidence>
<dbReference type="GO" id="GO:0008839">
    <property type="term" value="F:4-hydroxy-tetrahydrodipicolinate reductase"/>
    <property type="evidence" value="ECO:0007669"/>
    <property type="project" value="InterPro"/>
</dbReference>
<dbReference type="GO" id="GO:0009089">
    <property type="term" value="P:lysine biosynthetic process via diaminopimelate"/>
    <property type="evidence" value="ECO:0007669"/>
    <property type="project" value="InterPro"/>
</dbReference>
<dbReference type="Pfam" id="PF19328">
    <property type="entry name" value="DAP_DH_C"/>
    <property type="match status" value="1"/>
</dbReference>
<name>A0A7I7T8Y1_9MYCO</name>
<dbReference type="InterPro" id="IPR036291">
    <property type="entry name" value="NAD(P)-bd_dom_sf"/>
</dbReference>
<evidence type="ECO:0000313" key="6">
    <source>
        <dbReference type="Proteomes" id="UP000467148"/>
    </source>
</evidence>
<evidence type="ECO:0008006" key="7">
    <source>
        <dbReference type="Google" id="ProtNLM"/>
    </source>
</evidence>